<dbReference type="InterPro" id="IPR007278">
    <property type="entry name" value="DUF397"/>
</dbReference>
<dbReference type="Proteomes" id="UP000542674">
    <property type="component" value="Unassembled WGS sequence"/>
</dbReference>
<name>A0A7W7WV28_9PSEU</name>
<feature type="domain" description="DUF397" evidence="2">
    <location>
        <begin position="13"/>
        <end position="60"/>
    </location>
</feature>
<proteinExistence type="predicted"/>
<dbReference type="AlphaFoldDB" id="A0A7W7WV28"/>
<evidence type="ECO:0000259" key="2">
    <source>
        <dbReference type="Pfam" id="PF04149"/>
    </source>
</evidence>
<feature type="region of interest" description="Disordered" evidence="1">
    <location>
        <begin position="1"/>
        <end position="21"/>
    </location>
</feature>
<dbReference type="RefSeq" id="WP_184667853.1">
    <property type="nucleotide sequence ID" value="NZ_BAABAI010000031.1"/>
</dbReference>
<keyword evidence="4" id="KW-1185">Reference proteome</keyword>
<dbReference type="EMBL" id="JACHJS010000001">
    <property type="protein sequence ID" value="MBB4964681.1"/>
    <property type="molecule type" value="Genomic_DNA"/>
</dbReference>
<evidence type="ECO:0000313" key="4">
    <source>
        <dbReference type="Proteomes" id="UP000542674"/>
    </source>
</evidence>
<sequence length="64" mass="7023">MSGGVGIRWGERRKPRRSQGANNCVEIAHAADLVGVWDTKHREAGPVVVGRRAWAAFLATGRKR</sequence>
<organism evidence="3 4">
    <name type="scientific">Saccharothrix violaceirubra</name>
    <dbReference type="NCBI Taxonomy" id="413306"/>
    <lineage>
        <taxon>Bacteria</taxon>
        <taxon>Bacillati</taxon>
        <taxon>Actinomycetota</taxon>
        <taxon>Actinomycetes</taxon>
        <taxon>Pseudonocardiales</taxon>
        <taxon>Pseudonocardiaceae</taxon>
        <taxon>Saccharothrix</taxon>
    </lineage>
</organism>
<evidence type="ECO:0000256" key="1">
    <source>
        <dbReference type="SAM" id="MobiDB-lite"/>
    </source>
</evidence>
<gene>
    <name evidence="3" type="ORF">F4559_002040</name>
</gene>
<evidence type="ECO:0000313" key="3">
    <source>
        <dbReference type="EMBL" id="MBB4964681.1"/>
    </source>
</evidence>
<comment type="caution">
    <text evidence="3">The sequence shown here is derived from an EMBL/GenBank/DDBJ whole genome shotgun (WGS) entry which is preliminary data.</text>
</comment>
<protein>
    <recommendedName>
        <fullName evidence="2">DUF397 domain-containing protein</fullName>
    </recommendedName>
</protein>
<accession>A0A7W7WV28</accession>
<reference evidence="3 4" key="1">
    <citation type="submission" date="2020-08" db="EMBL/GenBank/DDBJ databases">
        <title>Sequencing the genomes of 1000 actinobacteria strains.</title>
        <authorList>
            <person name="Klenk H.-P."/>
        </authorList>
    </citation>
    <scope>NUCLEOTIDE SEQUENCE [LARGE SCALE GENOMIC DNA]</scope>
    <source>
        <strain evidence="3 4">DSM 45084</strain>
    </source>
</reference>
<dbReference type="Pfam" id="PF04149">
    <property type="entry name" value="DUF397"/>
    <property type="match status" value="1"/>
</dbReference>